<feature type="binding site" evidence="4">
    <location>
        <position position="45"/>
    </location>
    <ligand>
        <name>Zn(2+)</name>
        <dbReference type="ChEBI" id="CHEBI:29105"/>
        <label>1</label>
    </ligand>
</feature>
<dbReference type="SUPFAM" id="SSF51556">
    <property type="entry name" value="Metallo-dependent hydrolases"/>
    <property type="match status" value="1"/>
</dbReference>
<feature type="binding site" evidence="4">
    <location>
        <position position="43"/>
    </location>
    <ligand>
        <name>Zn(2+)</name>
        <dbReference type="ChEBI" id="CHEBI:29105"/>
        <label>1</label>
    </ligand>
</feature>
<feature type="binding site" evidence="4">
    <location>
        <position position="222"/>
    </location>
    <ligand>
        <name>Zn(2+)</name>
        <dbReference type="ChEBI" id="CHEBI:29105"/>
        <label>2</label>
    </ligand>
</feature>
<dbReference type="AlphaFoldDB" id="A0A6G9AIK9"/>
<keyword evidence="2" id="KW-0378">Hydrolase</keyword>
<dbReference type="Pfam" id="PF02126">
    <property type="entry name" value="PTE"/>
    <property type="match status" value="1"/>
</dbReference>
<dbReference type="Proteomes" id="UP000501802">
    <property type="component" value="Chromosome"/>
</dbReference>
<evidence type="ECO:0000313" key="6">
    <source>
        <dbReference type="EMBL" id="QIP12307.1"/>
    </source>
</evidence>
<reference evidence="6 7" key="1">
    <citation type="submission" date="2020-03" db="EMBL/GenBank/DDBJ databases">
        <authorList>
            <person name="Kim M.K."/>
        </authorList>
    </citation>
    <scope>NUCLEOTIDE SEQUENCE [LARGE SCALE GENOMIC DNA]</scope>
    <source>
        <strain evidence="6 7">BT328</strain>
    </source>
</reference>
<comment type="similarity">
    <text evidence="5">Belongs to the metallo-dependent hydrolases superfamily. Phosphotriesterase family.</text>
</comment>
<evidence type="ECO:0000256" key="1">
    <source>
        <dbReference type="ARBA" id="ARBA00022723"/>
    </source>
</evidence>
<comment type="cofactor">
    <cofactor evidence="4">
        <name>a divalent metal cation</name>
        <dbReference type="ChEBI" id="CHEBI:60240"/>
    </cofactor>
    <text evidence="4">Binds 2 divalent metal cations per subunit.</text>
</comment>
<evidence type="ECO:0000256" key="2">
    <source>
        <dbReference type="ARBA" id="ARBA00022801"/>
    </source>
</evidence>
<protein>
    <submittedName>
        <fullName evidence="6">Phosphotriesterase</fullName>
    </submittedName>
</protein>
<dbReference type="InterPro" id="IPR017947">
    <property type="entry name" value="AryldialkylPase_Zn-BS"/>
</dbReference>
<name>A0A6G9AIK9_9BACT</name>
<dbReference type="KEGG" id="spib:G8759_06540"/>
<dbReference type="InterPro" id="IPR032466">
    <property type="entry name" value="Metal_Hydrolase"/>
</dbReference>
<feature type="binding site" description="via carbamate group" evidence="4">
    <location>
        <position position="161"/>
    </location>
    <ligand>
        <name>Zn(2+)</name>
        <dbReference type="ChEBI" id="CHEBI:29105"/>
        <label>2</label>
    </ligand>
</feature>
<proteinExistence type="inferred from homology"/>
<accession>A0A6G9AIK9</accession>
<evidence type="ECO:0000256" key="3">
    <source>
        <dbReference type="PIRSR" id="PIRSR601559-50"/>
    </source>
</evidence>
<dbReference type="PROSITE" id="PS51347">
    <property type="entry name" value="PHOSPHOTRIESTERASE_2"/>
    <property type="match status" value="1"/>
</dbReference>
<dbReference type="PANTHER" id="PTHR10819">
    <property type="entry name" value="PHOSPHOTRIESTERASE-RELATED"/>
    <property type="match status" value="1"/>
</dbReference>
<dbReference type="Gene3D" id="3.20.20.140">
    <property type="entry name" value="Metal-dependent hydrolases"/>
    <property type="match status" value="1"/>
</dbReference>
<evidence type="ECO:0000313" key="7">
    <source>
        <dbReference type="Proteomes" id="UP000501802"/>
    </source>
</evidence>
<dbReference type="GO" id="GO:0008270">
    <property type="term" value="F:zinc ion binding"/>
    <property type="evidence" value="ECO:0007669"/>
    <property type="project" value="InterPro"/>
</dbReference>
<organism evidence="6 7">
    <name type="scientific">Spirosoma aureum</name>
    <dbReference type="NCBI Taxonomy" id="2692134"/>
    <lineage>
        <taxon>Bacteria</taxon>
        <taxon>Pseudomonadati</taxon>
        <taxon>Bacteroidota</taxon>
        <taxon>Cytophagia</taxon>
        <taxon>Cytophagales</taxon>
        <taxon>Cytophagaceae</taxon>
        <taxon>Spirosoma</taxon>
    </lineage>
</organism>
<sequence>MYSRRSFLQSSLAGLLFVRKPKRIIQTVTGPLSASAMGLTLIHEHVLVDFIGADRISQDRWNRSEVVAKMLPHLTELKQMGCQTILDCTPSYLGKDPLLLKQLSQQSGVRILTNTGYYGASDNKFIPAHARTETADQLAERWVADFEKGIDGTDIRPGFIKIGVNPGSLSELHRKLVIAAARTHKRTGLTICSHTGPYIPAFEELAILKKEGVRPEAFVWVHAQGSNTVHYARFVREGAWVSLDGLDDSNVDKYAETLLLMKENRFLHRTLLSHDAGWYDPAKPDGGSIDRDYTVLFKRLMPILNKQGFTKNDWKQILVDNPAEAFSLSEPGFK</sequence>
<dbReference type="InterPro" id="IPR001559">
    <property type="entry name" value="Phosphotriesterase"/>
</dbReference>
<feature type="binding site" evidence="4">
    <location>
        <position position="194"/>
    </location>
    <ligand>
        <name>Zn(2+)</name>
        <dbReference type="ChEBI" id="CHEBI:29105"/>
        <label>2</label>
    </ligand>
</feature>
<dbReference type="EMBL" id="CP050063">
    <property type="protein sequence ID" value="QIP12307.1"/>
    <property type="molecule type" value="Genomic_DNA"/>
</dbReference>
<gene>
    <name evidence="6" type="ORF">G8759_06540</name>
</gene>
<keyword evidence="7" id="KW-1185">Reference proteome</keyword>
<evidence type="ECO:0000256" key="4">
    <source>
        <dbReference type="PIRSR" id="PIRSR601559-51"/>
    </source>
</evidence>
<evidence type="ECO:0000256" key="5">
    <source>
        <dbReference type="PROSITE-ProRule" id="PRU00679"/>
    </source>
</evidence>
<dbReference type="PROSITE" id="PS01322">
    <property type="entry name" value="PHOSPHOTRIESTERASE_1"/>
    <property type="match status" value="1"/>
</dbReference>
<feature type="modified residue" description="N6-carboxylysine" evidence="3 5">
    <location>
        <position position="161"/>
    </location>
</feature>
<keyword evidence="1 4" id="KW-0479">Metal-binding</keyword>
<feature type="binding site" evidence="4">
    <location>
        <position position="275"/>
    </location>
    <ligand>
        <name>Zn(2+)</name>
        <dbReference type="ChEBI" id="CHEBI:29105"/>
        <label>1</label>
    </ligand>
</feature>
<feature type="binding site" description="via carbamate group" evidence="4">
    <location>
        <position position="161"/>
    </location>
    <ligand>
        <name>Zn(2+)</name>
        <dbReference type="ChEBI" id="CHEBI:29105"/>
        <label>1</label>
    </ligand>
</feature>
<dbReference type="GO" id="GO:0016788">
    <property type="term" value="F:hydrolase activity, acting on ester bonds"/>
    <property type="evidence" value="ECO:0007669"/>
    <property type="project" value="InterPro"/>
</dbReference>
<dbReference type="RefSeq" id="WP_167206332.1">
    <property type="nucleotide sequence ID" value="NZ_CP050063.1"/>
</dbReference>
<dbReference type="PANTHER" id="PTHR10819:SF3">
    <property type="entry name" value="PHOSPHOTRIESTERASE-RELATED PROTEIN"/>
    <property type="match status" value="1"/>
</dbReference>